<gene>
    <name evidence="4" type="ORF">DSCO28_73780</name>
</gene>
<evidence type="ECO:0000259" key="3">
    <source>
        <dbReference type="Pfam" id="PF03432"/>
    </source>
</evidence>
<dbReference type="AlphaFoldDB" id="A0A5K8A2S3"/>
<feature type="region of interest" description="Disordered" evidence="2">
    <location>
        <begin position="483"/>
        <end position="623"/>
    </location>
</feature>
<feature type="region of interest" description="Disordered" evidence="2">
    <location>
        <begin position="269"/>
        <end position="320"/>
    </location>
</feature>
<dbReference type="KEGG" id="dov:DSCO28_73780"/>
<reference evidence="4 5" key="1">
    <citation type="submission" date="2019-11" db="EMBL/GenBank/DDBJ databases">
        <title>Comparative genomics of hydrocarbon-degrading Desulfosarcina strains.</title>
        <authorList>
            <person name="Watanabe M."/>
            <person name="Kojima H."/>
            <person name="Fukui M."/>
        </authorList>
    </citation>
    <scope>NUCLEOTIDE SEQUENCE [LARGE SCALE GENOMIC DNA]</scope>
    <source>
        <strain evidence="4 5">28bB2T</strain>
        <plasmid evidence="5">do28_2 dna</plasmid>
    </source>
</reference>
<feature type="compositionally biased region" description="Basic and acidic residues" evidence="2">
    <location>
        <begin position="515"/>
        <end position="524"/>
    </location>
</feature>
<sequence>MIPKATRSGSFKDSIAYIMHDKGNLNASERVEWYETGNMLTKDPETAAKIMAWTDINADHIQQQFNAENGIEKASNGGAKRKYGAVYHLSFSWAKDENPDVETQKIYALEALKNLQLENNQYVMACHNDTEHSHIHVIANLTNHETGKRAQIWKSQRRLQKQALEYEKEHGIYCEERFKTAAELEKARIAHKITRAYELSDNSQSFKAAVEEEGFTLAKGRRGAVVLVDDKGKIQKLARQLKGIEKPTEALKNKLKGIDLANLPDAEQKAEEIRAKQADAQAPKGQPETETAKKSQNSHNVPKRKDAQSPVYDREAEEVERQKKLADAAAAVAKEKADAQVAKEKEQKRIEKFFREQRKAKFLRIKKHMAKKAAIEKRYFEEIEARIEKKTAESRKTWQIEKLTEDKKKAAEAFNVAAEEAKKRKNLWDWLTGKWKKAATDAEEAAQKLEATEKTLAERMSRFEADQRALEEYRIQKAKEFAEKYPKKPKKQVSQRKTVSLEKSNSHIKQRKGAVGKEKLRVDVADTTAPETPVFSKPVERPAAITQESGKKKSRNKLSLTDKIRATRAAEKGELGQEYKKMAEDELTAEDRQTIQDQWQEHSGLDLEDSQEQKKEIDRGLEL</sequence>
<accession>A0A5K8A2S3</accession>
<evidence type="ECO:0000313" key="4">
    <source>
        <dbReference type="EMBL" id="BBO86812.1"/>
    </source>
</evidence>
<evidence type="ECO:0000256" key="1">
    <source>
        <dbReference type="SAM" id="Coils"/>
    </source>
</evidence>
<organism evidence="4 5">
    <name type="scientific">Desulfosarcina ovata subsp. sediminis</name>
    <dbReference type="NCBI Taxonomy" id="885957"/>
    <lineage>
        <taxon>Bacteria</taxon>
        <taxon>Pseudomonadati</taxon>
        <taxon>Thermodesulfobacteriota</taxon>
        <taxon>Desulfobacteria</taxon>
        <taxon>Desulfobacterales</taxon>
        <taxon>Desulfosarcinaceae</taxon>
        <taxon>Desulfosarcina</taxon>
    </lineage>
</organism>
<feature type="domain" description="MobA/VirD2-like nuclease" evidence="3">
    <location>
        <begin position="21"/>
        <end position="172"/>
    </location>
</feature>
<evidence type="ECO:0000256" key="2">
    <source>
        <dbReference type="SAM" id="MobiDB-lite"/>
    </source>
</evidence>
<evidence type="ECO:0000313" key="5">
    <source>
        <dbReference type="Proteomes" id="UP000425960"/>
    </source>
</evidence>
<name>A0A5K8A2S3_9BACT</name>
<protein>
    <recommendedName>
        <fullName evidence="3">MobA/VirD2-like nuclease domain-containing protein</fullName>
    </recommendedName>
</protein>
<proteinExistence type="predicted"/>
<feature type="coiled-coil region" evidence="1">
    <location>
        <begin position="400"/>
        <end position="466"/>
    </location>
</feature>
<dbReference type="RefSeq" id="WP_155326388.1">
    <property type="nucleotide sequence ID" value="NZ_AP021878.1"/>
</dbReference>
<dbReference type="EMBL" id="AP021878">
    <property type="protein sequence ID" value="BBO86812.1"/>
    <property type="molecule type" value="Genomic_DNA"/>
</dbReference>
<geneLocation type="plasmid" evidence="5">
    <name>do28_2 dna</name>
</geneLocation>
<dbReference type="InterPro" id="IPR005094">
    <property type="entry name" value="Endonuclease_MobA/VirD2"/>
</dbReference>
<keyword evidence="1" id="KW-0175">Coiled coil</keyword>
<dbReference type="Proteomes" id="UP000425960">
    <property type="component" value="Plasmid Do28_2"/>
</dbReference>
<dbReference type="Pfam" id="PF03432">
    <property type="entry name" value="Relaxase"/>
    <property type="match status" value="1"/>
</dbReference>
<feature type="compositionally biased region" description="Basic and acidic residues" evidence="2">
    <location>
        <begin position="560"/>
        <end position="623"/>
    </location>
</feature>
<keyword evidence="4" id="KW-0614">Plasmid</keyword>